<proteinExistence type="predicted"/>
<keyword evidence="1" id="KW-0812">Transmembrane</keyword>
<gene>
    <name evidence="2" type="ORF">M153_41450001537</name>
</gene>
<keyword evidence="3" id="KW-1185">Reference proteome</keyword>
<sequence length="65" mass="7858">SVNLFLQNVQFFIIFLMSNYFVNLLLCTPFSLKSRATMFSVVLKFKILFLFFFCVIYKRKKHFKS</sequence>
<organism evidence="2 3">
    <name type="scientific">Pseudoloma neurophilia</name>
    <dbReference type="NCBI Taxonomy" id="146866"/>
    <lineage>
        <taxon>Eukaryota</taxon>
        <taxon>Fungi</taxon>
        <taxon>Fungi incertae sedis</taxon>
        <taxon>Microsporidia</taxon>
        <taxon>Pseudoloma</taxon>
    </lineage>
</organism>
<evidence type="ECO:0000313" key="3">
    <source>
        <dbReference type="Proteomes" id="UP000051530"/>
    </source>
</evidence>
<dbReference type="VEuPathDB" id="MicrosporidiaDB:M153_41450001537"/>
<reference evidence="2 3" key="1">
    <citation type="submission" date="2015-07" db="EMBL/GenBank/DDBJ databases">
        <title>The genome of Pseudoloma neurophilia, a relevant intracellular parasite of the zebrafish.</title>
        <authorList>
            <person name="Ndikumana S."/>
            <person name="Pelin A."/>
            <person name="Sanders J."/>
            <person name="Corradi N."/>
        </authorList>
    </citation>
    <scope>NUCLEOTIDE SEQUENCE [LARGE SCALE GENOMIC DNA]</scope>
    <source>
        <strain evidence="2 3">MK1</strain>
    </source>
</reference>
<protein>
    <submittedName>
        <fullName evidence="2">Uncharacterized protein</fullName>
    </submittedName>
</protein>
<evidence type="ECO:0000256" key="1">
    <source>
        <dbReference type="SAM" id="Phobius"/>
    </source>
</evidence>
<accession>A0A0R0LZU0</accession>
<name>A0A0R0LZU0_9MICR</name>
<comment type="caution">
    <text evidence="2">The sequence shown here is derived from an EMBL/GenBank/DDBJ whole genome shotgun (WGS) entry which is preliminary data.</text>
</comment>
<feature type="non-terminal residue" evidence="2">
    <location>
        <position position="1"/>
    </location>
</feature>
<feature type="transmembrane region" description="Helical" evidence="1">
    <location>
        <begin position="38"/>
        <end position="57"/>
    </location>
</feature>
<evidence type="ECO:0000313" key="2">
    <source>
        <dbReference type="EMBL" id="KRH92596.1"/>
    </source>
</evidence>
<dbReference type="EMBL" id="LGUB01000808">
    <property type="protein sequence ID" value="KRH92596.1"/>
    <property type="molecule type" value="Genomic_DNA"/>
</dbReference>
<feature type="transmembrane region" description="Helical" evidence="1">
    <location>
        <begin position="12"/>
        <end position="32"/>
    </location>
</feature>
<dbReference type="Proteomes" id="UP000051530">
    <property type="component" value="Unassembled WGS sequence"/>
</dbReference>
<keyword evidence="1" id="KW-1133">Transmembrane helix</keyword>
<dbReference type="AlphaFoldDB" id="A0A0R0LZU0"/>
<keyword evidence="1" id="KW-0472">Membrane</keyword>